<keyword evidence="6 7" id="KW-0472">Membrane</keyword>
<keyword evidence="9" id="KW-0012">Acyltransferase</keyword>
<name>A0ABS6EKR2_9CLOT</name>
<feature type="transmembrane region" description="Helical" evidence="7">
    <location>
        <begin position="300"/>
        <end position="318"/>
    </location>
</feature>
<feature type="transmembrane region" description="Helical" evidence="7">
    <location>
        <begin position="44"/>
        <end position="62"/>
    </location>
</feature>
<keyword evidence="3" id="KW-1003">Cell membrane</keyword>
<comment type="similarity">
    <text evidence="2">Belongs to the acyltransferase 3 family.</text>
</comment>
<dbReference type="Proteomes" id="UP000726170">
    <property type="component" value="Unassembled WGS sequence"/>
</dbReference>
<evidence type="ECO:0000256" key="1">
    <source>
        <dbReference type="ARBA" id="ARBA00004651"/>
    </source>
</evidence>
<protein>
    <submittedName>
        <fullName evidence="9">Acyltransferase</fullName>
    </submittedName>
</protein>
<keyword evidence="9" id="KW-0808">Transferase</keyword>
<evidence type="ECO:0000256" key="2">
    <source>
        <dbReference type="ARBA" id="ARBA00007400"/>
    </source>
</evidence>
<evidence type="ECO:0000313" key="10">
    <source>
        <dbReference type="Proteomes" id="UP000726170"/>
    </source>
</evidence>
<feature type="transmembrane region" description="Helical" evidence="7">
    <location>
        <begin position="7"/>
        <end position="24"/>
    </location>
</feature>
<feature type="transmembrane region" description="Helical" evidence="7">
    <location>
        <begin position="174"/>
        <end position="191"/>
    </location>
</feature>
<evidence type="ECO:0000259" key="8">
    <source>
        <dbReference type="Pfam" id="PF01757"/>
    </source>
</evidence>
<dbReference type="GO" id="GO:0016746">
    <property type="term" value="F:acyltransferase activity"/>
    <property type="evidence" value="ECO:0007669"/>
    <property type="project" value="UniProtKB-KW"/>
</dbReference>
<accession>A0ABS6EKR2</accession>
<evidence type="ECO:0000256" key="3">
    <source>
        <dbReference type="ARBA" id="ARBA00022475"/>
    </source>
</evidence>
<dbReference type="EMBL" id="JAHLQF010000004">
    <property type="protein sequence ID" value="MBU5485796.1"/>
    <property type="molecule type" value="Genomic_DNA"/>
</dbReference>
<evidence type="ECO:0000256" key="7">
    <source>
        <dbReference type="SAM" id="Phobius"/>
    </source>
</evidence>
<sequence>MDIGKAYATLAVIMIHVSAFAMSSSNNESFNYKIFVILNQLARFSVPVFVIFSGIGLGLSYRKEKSLLNFYKKRVFKVIPPYILWGVIYLTLINKNFNYSTWPNLFLKGDKIFYHLYFLPMIIELYLIFPVLYIVSQKIWGVILTLIISGGIITTGHYYNIPDLTLDFYSKRNIIFWLFYFSLGIYFSGNIKASIEKLKRNKTLIIGILLLCVTGILWESFNSISLGKSLDYATTFIRPSVIIYSIIFTAYILSRDYKKGMAVNILKSISINSFDIYFSHPLVIYYYMKVFKYYKMDIGSMEFILSSLILCTTLPILINSARRSIFSINLNKKKKN</sequence>
<evidence type="ECO:0000256" key="4">
    <source>
        <dbReference type="ARBA" id="ARBA00022692"/>
    </source>
</evidence>
<dbReference type="InterPro" id="IPR002656">
    <property type="entry name" value="Acyl_transf_3_dom"/>
</dbReference>
<feature type="transmembrane region" description="Helical" evidence="7">
    <location>
        <begin position="203"/>
        <end position="221"/>
    </location>
</feature>
<dbReference type="PANTHER" id="PTHR40074:SF2">
    <property type="entry name" value="O-ACETYLTRANSFERASE WECH"/>
    <property type="match status" value="1"/>
</dbReference>
<comment type="caution">
    <text evidence="9">The sequence shown here is derived from an EMBL/GenBank/DDBJ whole genome shotgun (WGS) entry which is preliminary data.</text>
</comment>
<dbReference type="RefSeq" id="WP_216440399.1">
    <property type="nucleotide sequence ID" value="NZ_JAHLQF010000004.1"/>
</dbReference>
<keyword evidence="10" id="KW-1185">Reference proteome</keyword>
<feature type="transmembrane region" description="Helical" evidence="7">
    <location>
        <begin position="265"/>
        <end position="288"/>
    </location>
</feature>
<evidence type="ECO:0000313" key="9">
    <source>
        <dbReference type="EMBL" id="MBU5485796.1"/>
    </source>
</evidence>
<feature type="transmembrane region" description="Helical" evidence="7">
    <location>
        <begin position="233"/>
        <end position="253"/>
    </location>
</feature>
<feature type="transmembrane region" description="Helical" evidence="7">
    <location>
        <begin position="139"/>
        <end position="159"/>
    </location>
</feature>
<proteinExistence type="inferred from homology"/>
<evidence type="ECO:0000256" key="5">
    <source>
        <dbReference type="ARBA" id="ARBA00022989"/>
    </source>
</evidence>
<evidence type="ECO:0000256" key="6">
    <source>
        <dbReference type="ARBA" id="ARBA00023136"/>
    </source>
</evidence>
<feature type="domain" description="Acyltransferase 3" evidence="8">
    <location>
        <begin position="1"/>
        <end position="318"/>
    </location>
</feature>
<gene>
    <name evidence="9" type="ORF">KQI86_15860</name>
</gene>
<reference evidence="9 10" key="1">
    <citation type="submission" date="2021-06" db="EMBL/GenBank/DDBJ databases">
        <authorList>
            <person name="Sun Q."/>
            <person name="Li D."/>
        </authorList>
    </citation>
    <scope>NUCLEOTIDE SEQUENCE [LARGE SCALE GENOMIC DNA]</scope>
    <source>
        <strain evidence="9 10">MSJ-11</strain>
    </source>
</reference>
<dbReference type="Pfam" id="PF01757">
    <property type="entry name" value="Acyl_transf_3"/>
    <property type="match status" value="1"/>
</dbReference>
<keyword evidence="5 7" id="KW-1133">Transmembrane helix</keyword>
<organism evidence="9 10">
    <name type="scientific">Clostridium mobile</name>
    <dbReference type="NCBI Taxonomy" id="2841512"/>
    <lineage>
        <taxon>Bacteria</taxon>
        <taxon>Bacillati</taxon>
        <taxon>Bacillota</taxon>
        <taxon>Clostridia</taxon>
        <taxon>Eubacteriales</taxon>
        <taxon>Clostridiaceae</taxon>
        <taxon>Clostridium</taxon>
    </lineage>
</organism>
<comment type="subcellular location">
    <subcellularLocation>
        <location evidence="1">Cell membrane</location>
        <topology evidence="1">Multi-pass membrane protein</topology>
    </subcellularLocation>
</comment>
<keyword evidence="4 7" id="KW-0812">Transmembrane</keyword>
<feature type="transmembrane region" description="Helical" evidence="7">
    <location>
        <begin position="74"/>
        <end position="92"/>
    </location>
</feature>
<feature type="transmembrane region" description="Helical" evidence="7">
    <location>
        <begin position="112"/>
        <end position="132"/>
    </location>
</feature>
<dbReference type="PANTHER" id="PTHR40074">
    <property type="entry name" value="O-ACETYLTRANSFERASE WECH"/>
    <property type="match status" value="1"/>
</dbReference>